<reference evidence="2 3" key="1">
    <citation type="submission" date="2016-10" db="EMBL/GenBank/DDBJ databases">
        <authorList>
            <person name="de Groot N.N."/>
        </authorList>
    </citation>
    <scope>NUCLEOTIDE SEQUENCE [LARGE SCALE GENOMIC DNA]</scope>
    <source>
        <strain evidence="2 3">DSM 22788</strain>
    </source>
</reference>
<feature type="region of interest" description="Disordered" evidence="1">
    <location>
        <begin position="36"/>
        <end position="100"/>
    </location>
</feature>
<sequence>MRRITLKDGPLDGKTYDVPDNAVRIPAVGGAYRLTPKTGQWEPTKAAKPAQARAARKRETKPKPKPTPGAEVAPADAPVDTATAAVTDAAEQTSAADASE</sequence>
<feature type="compositionally biased region" description="Low complexity" evidence="1">
    <location>
        <begin position="68"/>
        <end position="91"/>
    </location>
</feature>
<dbReference type="STRING" id="1079994.SAMN04488565_0047"/>
<dbReference type="Proteomes" id="UP000182690">
    <property type="component" value="Unassembled WGS sequence"/>
</dbReference>
<evidence type="ECO:0000256" key="1">
    <source>
        <dbReference type="SAM" id="MobiDB-lite"/>
    </source>
</evidence>
<proteinExistence type="predicted"/>
<name>A0A1H0XQR1_9MICO</name>
<accession>A0A1H0XQR1</accession>
<dbReference type="OrthoDB" id="5198462at2"/>
<evidence type="ECO:0000313" key="2">
    <source>
        <dbReference type="EMBL" id="SDQ05121.1"/>
    </source>
</evidence>
<evidence type="ECO:0000313" key="3">
    <source>
        <dbReference type="Proteomes" id="UP000182690"/>
    </source>
</evidence>
<organism evidence="2 3">
    <name type="scientific">Leucobacter chromiiresistens</name>
    <dbReference type="NCBI Taxonomy" id="1079994"/>
    <lineage>
        <taxon>Bacteria</taxon>
        <taxon>Bacillati</taxon>
        <taxon>Actinomycetota</taxon>
        <taxon>Actinomycetes</taxon>
        <taxon>Micrococcales</taxon>
        <taxon>Microbacteriaceae</taxon>
        <taxon>Leucobacter</taxon>
    </lineage>
</organism>
<protein>
    <submittedName>
        <fullName evidence="2">Uncharacterized protein</fullName>
    </submittedName>
</protein>
<dbReference type="AlphaFoldDB" id="A0A1H0XQR1"/>
<dbReference type="EMBL" id="FNKB01000001">
    <property type="protein sequence ID" value="SDQ05121.1"/>
    <property type="molecule type" value="Genomic_DNA"/>
</dbReference>
<gene>
    <name evidence="2" type="ORF">SAMN04488565_0047</name>
</gene>
<dbReference type="RefSeq" id="WP_010156215.1">
    <property type="nucleotide sequence ID" value="NZ_FNKB01000001.1"/>
</dbReference>
<feature type="compositionally biased region" description="Basic residues" evidence="1">
    <location>
        <begin position="54"/>
        <end position="64"/>
    </location>
</feature>